<feature type="transmembrane region" description="Helical" evidence="1">
    <location>
        <begin position="21"/>
        <end position="39"/>
    </location>
</feature>
<feature type="transmembrane region" description="Helical" evidence="1">
    <location>
        <begin position="244"/>
        <end position="263"/>
    </location>
</feature>
<evidence type="ECO:0000313" key="2">
    <source>
        <dbReference type="EMBL" id="CAH9064482.1"/>
    </source>
</evidence>
<proteinExistence type="predicted"/>
<sequence length="390" mass="45074">MANKWMYVLSNDLKQYKSNLLLKKISRGIFIIFILGVLIPRDVQSFFRLLSNTSDALLITSQLSSLFSIIVFNSVLLFSYLIQVKILPIAYNTNYMPSIFDRLSISIARAVFFTITNWFVLVWVLTGLLLSSTDIALVIILKILFITLNIPVTLSLMHEKKYVLLPILFGQLVIYAYLSNVIFISVLNILLQIFVLSKIYDTGISTNKIKFFRFVKNTLTPKIFHSFIFGPQTLRVGIMLRGNLQASVGIVCTLAFLYGIFYHSLLSTKGESTRILYLYTSSVLYLLSYIYAKLNLERSKFSNFLTSISPRSSEVIHDFVFTLIVFELVQIFSLYFFPIALEWFQFVPLILFPIPVLAICCFLSTINNRYRKVYLFLSFVLIVWLIIWNF</sequence>
<comment type="caution">
    <text evidence="2">The sequence shown here is derived from an EMBL/GenBank/DDBJ whole genome shotgun (WGS) entry which is preliminary data.</text>
</comment>
<evidence type="ECO:0000256" key="1">
    <source>
        <dbReference type="SAM" id="Phobius"/>
    </source>
</evidence>
<feature type="transmembrane region" description="Helical" evidence="1">
    <location>
        <begin position="373"/>
        <end position="389"/>
    </location>
</feature>
<organism evidence="2 3">
    <name type="scientific">Pseudoalteromonas haloplanktis</name>
    <name type="common">Alteromonas haloplanktis</name>
    <dbReference type="NCBI Taxonomy" id="228"/>
    <lineage>
        <taxon>Bacteria</taxon>
        <taxon>Pseudomonadati</taxon>
        <taxon>Pseudomonadota</taxon>
        <taxon>Gammaproteobacteria</taxon>
        <taxon>Alteromonadales</taxon>
        <taxon>Pseudoalteromonadaceae</taxon>
        <taxon>Pseudoalteromonas</taxon>
    </lineage>
</organism>
<evidence type="ECO:0000313" key="3">
    <source>
        <dbReference type="Proteomes" id="UP001152447"/>
    </source>
</evidence>
<keyword evidence="1" id="KW-0472">Membrane</keyword>
<dbReference type="AlphaFoldDB" id="A0A9W4R1Z6"/>
<protein>
    <submittedName>
        <fullName evidence="2">Uncharacterized protein</fullName>
    </submittedName>
</protein>
<name>A0A9W4R1Z6_PSEHA</name>
<feature type="transmembrane region" description="Helical" evidence="1">
    <location>
        <begin position="135"/>
        <end position="155"/>
    </location>
</feature>
<feature type="transmembrane region" description="Helical" evidence="1">
    <location>
        <begin position="343"/>
        <end position="366"/>
    </location>
</feature>
<keyword evidence="3" id="KW-1185">Reference proteome</keyword>
<accession>A0A9W4R1Z6</accession>
<keyword evidence="1" id="KW-0812">Transmembrane</keyword>
<feature type="transmembrane region" description="Helical" evidence="1">
    <location>
        <begin position="162"/>
        <end position="178"/>
    </location>
</feature>
<feature type="transmembrane region" description="Helical" evidence="1">
    <location>
        <begin position="103"/>
        <end position="129"/>
    </location>
</feature>
<gene>
    <name evidence="2" type="ORF">PSEHALCIP103_03157</name>
</gene>
<dbReference type="Proteomes" id="UP001152447">
    <property type="component" value="Unassembled WGS sequence"/>
</dbReference>
<reference evidence="2" key="1">
    <citation type="submission" date="2022-07" db="EMBL/GenBank/DDBJ databases">
        <authorList>
            <person name="Criscuolo A."/>
        </authorList>
    </citation>
    <scope>NUCLEOTIDE SEQUENCE</scope>
    <source>
        <strain evidence="2">CIP103197</strain>
    </source>
</reference>
<dbReference type="EMBL" id="CAMAPB010000058">
    <property type="protein sequence ID" value="CAH9064482.1"/>
    <property type="molecule type" value="Genomic_DNA"/>
</dbReference>
<feature type="transmembrane region" description="Helical" evidence="1">
    <location>
        <begin position="275"/>
        <end position="294"/>
    </location>
</feature>
<feature type="transmembrane region" description="Helical" evidence="1">
    <location>
        <begin position="59"/>
        <end position="82"/>
    </location>
</feature>
<keyword evidence="1" id="KW-1133">Transmembrane helix</keyword>